<dbReference type="AlphaFoldDB" id="A0A7S0UWK5"/>
<feature type="compositionally biased region" description="Basic and acidic residues" evidence="2">
    <location>
        <begin position="29"/>
        <end position="52"/>
    </location>
</feature>
<gene>
    <name evidence="4" type="ORF">PPAR00522_LOCUS6224</name>
</gene>
<feature type="compositionally biased region" description="Basic and acidic residues" evidence="2">
    <location>
        <begin position="152"/>
        <end position="161"/>
    </location>
</feature>
<accession>A0A7S0UWK5</accession>
<feature type="coiled-coil region" evidence="1">
    <location>
        <begin position="101"/>
        <end position="135"/>
    </location>
</feature>
<keyword evidence="1" id="KW-0175">Coiled coil</keyword>
<keyword evidence="3" id="KW-0812">Transmembrane</keyword>
<feature type="transmembrane region" description="Helical" evidence="3">
    <location>
        <begin position="238"/>
        <end position="261"/>
    </location>
</feature>
<evidence type="ECO:0000256" key="3">
    <source>
        <dbReference type="SAM" id="Phobius"/>
    </source>
</evidence>
<keyword evidence="3" id="KW-0472">Membrane</keyword>
<feature type="region of interest" description="Disordered" evidence="2">
    <location>
        <begin position="141"/>
        <end position="161"/>
    </location>
</feature>
<organism evidence="4">
    <name type="scientific">Polytomella parva</name>
    <dbReference type="NCBI Taxonomy" id="51329"/>
    <lineage>
        <taxon>Eukaryota</taxon>
        <taxon>Viridiplantae</taxon>
        <taxon>Chlorophyta</taxon>
        <taxon>core chlorophytes</taxon>
        <taxon>Chlorophyceae</taxon>
        <taxon>CS clade</taxon>
        <taxon>Chlamydomonadales</taxon>
        <taxon>Chlamydomonadaceae</taxon>
        <taxon>Polytomella</taxon>
    </lineage>
</organism>
<proteinExistence type="predicted"/>
<keyword evidence="3" id="KW-1133">Transmembrane helix</keyword>
<evidence type="ECO:0000313" key="4">
    <source>
        <dbReference type="EMBL" id="CAD8769825.1"/>
    </source>
</evidence>
<evidence type="ECO:0000256" key="1">
    <source>
        <dbReference type="SAM" id="Coils"/>
    </source>
</evidence>
<name>A0A7S0UWK5_9CHLO</name>
<dbReference type="EMBL" id="HBFM01009769">
    <property type="protein sequence ID" value="CAD8769825.1"/>
    <property type="molecule type" value="Transcribed_RNA"/>
</dbReference>
<feature type="region of interest" description="Disordered" evidence="2">
    <location>
        <begin position="1"/>
        <end position="52"/>
    </location>
</feature>
<evidence type="ECO:0000256" key="2">
    <source>
        <dbReference type="SAM" id="MobiDB-lite"/>
    </source>
</evidence>
<protein>
    <submittedName>
        <fullName evidence="4">Uncharacterized protein</fullName>
    </submittedName>
</protein>
<reference evidence="4" key="1">
    <citation type="submission" date="2021-01" db="EMBL/GenBank/DDBJ databases">
        <authorList>
            <person name="Corre E."/>
            <person name="Pelletier E."/>
            <person name="Niang G."/>
            <person name="Scheremetjew M."/>
            <person name="Finn R."/>
            <person name="Kale V."/>
            <person name="Holt S."/>
            <person name="Cochrane G."/>
            <person name="Meng A."/>
            <person name="Brown T."/>
            <person name="Cohen L."/>
        </authorList>
    </citation>
    <scope>NUCLEOTIDE SEQUENCE</scope>
    <source>
        <strain evidence="4">SAG 63-3</strain>
    </source>
</reference>
<sequence length="605" mass="67527">MKRPPQNPKSTIDRDDVFSNPLYAVDQSNDERDERRQGELPRFDAEAQRKSKKVQENYKTKFIQPFLDSLRTGQGNNYDNELVVQVNNQMTALYTFFKNLYDEDEQEKRDLKEALKAKEENVWKLKTEIIRLKEVAKSLSNHQYPKAPPSDTNKKLSHDEPPIGTPLVSSVELSTHNNLNRADPKSASADQTVYKKLDRPSRQPILFLHLPLNVPPRNPVWNFYRTWMFSFQDKRTTWLTGIWLFLFALAIALLVGLLVPWKELKKINFAAPIIPIIPINCTSFTTSETSLSSSLSQLSFKSYTSHMRHTSRLLSARTTLSTPSVTRLCAVALNISSVVQWSLSSLATPSSSSLSTIAYVLETNLTTNLSTSVYVNGGTAWRTSEGLSQLNVSASEGMINFQFALNRAAYLSYAVVPYSALSSSIIAKVANDSYSFIETSSSIQVVSSRRLLRKDKTSETMSRKIARHLLSSSSEVTLAASDVSYESLSALASGTGNKIADLGATLLETAVSCGTVYYGEKNTNYTISLPVLGLKTTTMSQECSHMYNLTSSDSSTYPLPTTSFEVDRCLRCPFILPNATYVLFMSGGNKHRNTGVKHARFHVVV</sequence>